<evidence type="ECO:0000256" key="1">
    <source>
        <dbReference type="SAM" id="Phobius"/>
    </source>
</evidence>
<sequence length="52" mass="5651">MAAWFPDGIHSDESIYPIVPGGYAVVGIIHIVLFLLGLSSQLPEPLCVQTWV</sequence>
<keyword evidence="1" id="KW-0812">Transmembrane</keyword>
<keyword evidence="1" id="KW-0472">Membrane</keyword>
<accession>A0A3B5LI41</accession>
<evidence type="ECO:0000313" key="2">
    <source>
        <dbReference type="Ensembl" id="ENSXCOP00000011793.1"/>
    </source>
</evidence>
<reference evidence="2" key="2">
    <citation type="submission" date="2025-09" db="UniProtKB">
        <authorList>
            <consortium name="Ensembl"/>
        </authorList>
    </citation>
    <scope>IDENTIFICATION</scope>
</reference>
<dbReference type="AlphaFoldDB" id="A0A3B5LI41"/>
<organism evidence="2 3">
    <name type="scientific">Xiphophorus couchianus</name>
    <name type="common">Monterrey platyfish</name>
    <dbReference type="NCBI Taxonomy" id="32473"/>
    <lineage>
        <taxon>Eukaryota</taxon>
        <taxon>Metazoa</taxon>
        <taxon>Chordata</taxon>
        <taxon>Craniata</taxon>
        <taxon>Vertebrata</taxon>
        <taxon>Euteleostomi</taxon>
        <taxon>Actinopterygii</taxon>
        <taxon>Neopterygii</taxon>
        <taxon>Teleostei</taxon>
        <taxon>Neoteleostei</taxon>
        <taxon>Acanthomorphata</taxon>
        <taxon>Ovalentaria</taxon>
        <taxon>Atherinomorphae</taxon>
        <taxon>Cyprinodontiformes</taxon>
        <taxon>Poeciliidae</taxon>
        <taxon>Poeciliinae</taxon>
        <taxon>Xiphophorus</taxon>
    </lineage>
</organism>
<dbReference type="STRING" id="32473.ENSXCOP00000011793"/>
<proteinExistence type="predicted"/>
<dbReference type="Proteomes" id="UP000261380">
    <property type="component" value="Unplaced"/>
</dbReference>
<reference evidence="2" key="1">
    <citation type="submission" date="2025-08" db="UniProtKB">
        <authorList>
            <consortium name="Ensembl"/>
        </authorList>
    </citation>
    <scope>IDENTIFICATION</scope>
</reference>
<feature type="transmembrane region" description="Helical" evidence="1">
    <location>
        <begin position="15"/>
        <end position="36"/>
    </location>
</feature>
<protein>
    <submittedName>
        <fullName evidence="2">Uncharacterized protein</fullName>
    </submittedName>
</protein>
<evidence type="ECO:0000313" key="3">
    <source>
        <dbReference type="Proteomes" id="UP000261380"/>
    </source>
</evidence>
<keyword evidence="3" id="KW-1185">Reference proteome</keyword>
<dbReference type="Ensembl" id="ENSXCOT00000011929.1">
    <property type="protein sequence ID" value="ENSXCOP00000011793.1"/>
    <property type="gene ID" value="ENSXCOG00000008914.1"/>
</dbReference>
<name>A0A3B5LI41_9TELE</name>
<keyword evidence="1" id="KW-1133">Transmembrane helix</keyword>